<dbReference type="Pfam" id="PF08447">
    <property type="entry name" value="PAS_3"/>
    <property type="match status" value="1"/>
</dbReference>
<evidence type="ECO:0000256" key="5">
    <source>
        <dbReference type="ARBA" id="ARBA00022692"/>
    </source>
</evidence>
<keyword evidence="7" id="KW-0418">Kinase</keyword>
<evidence type="ECO:0000259" key="12">
    <source>
        <dbReference type="PROSITE" id="PS50109"/>
    </source>
</evidence>
<keyword evidence="14" id="KW-1185">Reference proteome</keyword>
<keyword evidence="8 13" id="KW-0067">ATP-binding</keyword>
<evidence type="ECO:0000256" key="2">
    <source>
        <dbReference type="ARBA" id="ARBA00004141"/>
    </source>
</evidence>
<dbReference type="Proteomes" id="UP001597369">
    <property type="component" value="Unassembled WGS sequence"/>
</dbReference>
<evidence type="ECO:0000256" key="7">
    <source>
        <dbReference type="ARBA" id="ARBA00022777"/>
    </source>
</evidence>
<dbReference type="GO" id="GO:0005524">
    <property type="term" value="F:ATP binding"/>
    <property type="evidence" value="ECO:0007669"/>
    <property type="project" value="UniProtKB-KW"/>
</dbReference>
<dbReference type="Gene3D" id="1.10.287.130">
    <property type="match status" value="1"/>
</dbReference>
<evidence type="ECO:0000256" key="6">
    <source>
        <dbReference type="ARBA" id="ARBA00022741"/>
    </source>
</evidence>
<dbReference type="InterPro" id="IPR050351">
    <property type="entry name" value="BphY/WalK/GraS-like"/>
</dbReference>
<dbReference type="SUPFAM" id="SSF55874">
    <property type="entry name" value="ATPase domain of HSP90 chaperone/DNA topoisomerase II/histidine kinase"/>
    <property type="match status" value="1"/>
</dbReference>
<dbReference type="PANTHER" id="PTHR42878">
    <property type="entry name" value="TWO-COMPONENT HISTIDINE KINASE"/>
    <property type="match status" value="1"/>
</dbReference>
<keyword evidence="10" id="KW-0902">Two-component regulatory system</keyword>
<keyword evidence="4" id="KW-0808">Transferase</keyword>
<dbReference type="InterPro" id="IPR005467">
    <property type="entry name" value="His_kinase_dom"/>
</dbReference>
<accession>A0ABW4WVW5</accession>
<dbReference type="Gene3D" id="3.30.565.10">
    <property type="entry name" value="Histidine kinase-like ATPase, C-terminal domain"/>
    <property type="match status" value="1"/>
</dbReference>
<sequence length="346" mass="39969">MQSDQVFFLYNLRTRHVDFINPNFQKIWEVSKKEYSEESLWGSIYPDDRSFVEESYHDFLNGESSKKIEFRILLQKDVVKWLSLFVYYIFEGNVKSFIVGLVEDITKRKELEHLSAQNNSRKSAVLEILSHDLKGSIALINVMNEEVKKHVQALGNEQVNEYTRLIGQVCKNNLDMIHSLLNVEFLESASMQLTRKRLDLVQLIKNVFDEYKHSEKLLDRCFKLLSANESVYVEVDEVLFTQVFNNLISNAVKFTREGGAITVSLEEDKERVLVCVKDNGIGIPKSLQPFLFDRFSKARRPGNKGQKSTGLGMSIVKRIVELHGGKTWVESEEKKGTSIFFNIPKI</sequence>
<organism evidence="13 14">
    <name type="scientific">Pontibacter silvestris</name>
    <dbReference type="NCBI Taxonomy" id="2305183"/>
    <lineage>
        <taxon>Bacteria</taxon>
        <taxon>Pseudomonadati</taxon>
        <taxon>Bacteroidota</taxon>
        <taxon>Cytophagia</taxon>
        <taxon>Cytophagales</taxon>
        <taxon>Hymenobacteraceae</taxon>
        <taxon>Pontibacter</taxon>
    </lineage>
</organism>
<dbReference type="PANTHER" id="PTHR42878:SF7">
    <property type="entry name" value="SENSOR HISTIDINE KINASE GLRK"/>
    <property type="match status" value="1"/>
</dbReference>
<dbReference type="SUPFAM" id="SSF47384">
    <property type="entry name" value="Homodimeric domain of signal transducing histidine kinase"/>
    <property type="match status" value="1"/>
</dbReference>
<comment type="catalytic activity">
    <reaction evidence="1">
        <text>ATP + protein L-histidine = ADP + protein N-phospho-L-histidine.</text>
        <dbReference type="EC" id="2.7.13.3"/>
    </reaction>
</comment>
<dbReference type="Pfam" id="PF02518">
    <property type="entry name" value="HATPase_c"/>
    <property type="match status" value="1"/>
</dbReference>
<dbReference type="SUPFAM" id="SSF55785">
    <property type="entry name" value="PYP-like sensor domain (PAS domain)"/>
    <property type="match status" value="1"/>
</dbReference>
<reference evidence="14" key="1">
    <citation type="journal article" date="2019" name="Int. J. Syst. Evol. Microbiol.">
        <title>The Global Catalogue of Microorganisms (GCM) 10K type strain sequencing project: providing services to taxonomists for standard genome sequencing and annotation.</title>
        <authorList>
            <consortium name="The Broad Institute Genomics Platform"/>
            <consortium name="The Broad Institute Genome Sequencing Center for Infectious Disease"/>
            <person name="Wu L."/>
            <person name="Ma J."/>
        </authorList>
    </citation>
    <scope>NUCLEOTIDE SEQUENCE [LARGE SCALE GENOMIC DNA]</scope>
    <source>
        <strain evidence="14">JCM 16545</strain>
    </source>
</reference>
<evidence type="ECO:0000313" key="14">
    <source>
        <dbReference type="Proteomes" id="UP001597369"/>
    </source>
</evidence>
<comment type="caution">
    <text evidence="13">The sequence shown here is derived from an EMBL/GenBank/DDBJ whole genome shotgun (WGS) entry which is preliminary data.</text>
</comment>
<dbReference type="InterPro" id="IPR036097">
    <property type="entry name" value="HisK_dim/P_sf"/>
</dbReference>
<dbReference type="PRINTS" id="PR00344">
    <property type="entry name" value="BCTRLSENSOR"/>
</dbReference>
<evidence type="ECO:0000256" key="4">
    <source>
        <dbReference type="ARBA" id="ARBA00022679"/>
    </source>
</evidence>
<dbReference type="RefSeq" id="WP_229961174.1">
    <property type="nucleotide sequence ID" value="NZ_JAJJWI010000010.1"/>
</dbReference>
<dbReference type="InterPro" id="IPR013655">
    <property type="entry name" value="PAS_fold_3"/>
</dbReference>
<gene>
    <name evidence="13" type="ORF">ACFSKU_05650</name>
</gene>
<dbReference type="CDD" id="cd00130">
    <property type="entry name" value="PAS"/>
    <property type="match status" value="1"/>
</dbReference>
<evidence type="ECO:0000256" key="9">
    <source>
        <dbReference type="ARBA" id="ARBA00022989"/>
    </source>
</evidence>
<dbReference type="InterPro" id="IPR036890">
    <property type="entry name" value="HATPase_C_sf"/>
</dbReference>
<dbReference type="PROSITE" id="PS50109">
    <property type="entry name" value="HIS_KIN"/>
    <property type="match status" value="1"/>
</dbReference>
<comment type="subcellular location">
    <subcellularLocation>
        <location evidence="2">Membrane</location>
        <topology evidence="2">Multi-pass membrane protein</topology>
    </subcellularLocation>
</comment>
<dbReference type="NCBIfam" id="TIGR00229">
    <property type="entry name" value="sensory_box"/>
    <property type="match status" value="1"/>
</dbReference>
<protein>
    <recommendedName>
        <fullName evidence="3">histidine kinase</fullName>
        <ecNumber evidence="3">2.7.13.3</ecNumber>
    </recommendedName>
</protein>
<name>A0ABW4WVW5_9BACT</name>
<keyword evidence="9" id="KW-1133">Transmembrane helix</keyword>
<dbReference type="EC" id="2.7.13.3" evidence="3"/>
<evidence type="ECO:0000256" key="10">
    <source>
        <dbReference type="ARBA" id="ARBA00023012"/>
    </source>
</evidence>
<dbReference type="CDD" id="cd00075">
    <property type="entry name" value="HATPase"/>
    <property type="match status" value="1"/>
</dbReference>
<keyword evidence="5" id="KW-0812">Transmembrane</keyword>
<evidence type="ECO:0000256" key="3">
    <source>
        <dbReference type="ARBA" id="ARBA00012438"/>
    </source>
</evidence>
<dbReference type="EMBL" id="JBHUHV010000018">
    <property type="protein sequence ID" value="MFD2066361.1"/>
    <property type="molecule type" value="Genomic_DNA"/>
</dbReference>
<evidence type="ECO:0000256" key="1">
    <source>
        <dbReference type="ARBA" id="ARBA00000085"/>
    </source>
</evidence>
<evidence type="ECO:0000313" key="13">
    <source>
        <dbReference type="EMBL" id="MFD2066361.1"/>
    </source>
</evidence>
<feature type="domain" description="Histidine kinase" evidence="12">
    <location>
        <begin position="128"/>
        <end position="346"/>
    </location>
</feature>
<evidence type="ECO:0000256" key="11">
    <source>
        <dbReference type="ARBA" id="ARBA00023136"/>
    </source>
</evidence>
<dbReference type="InterPro" id="IPR035965">
    <property type="entry name" value="PAS-like_dom_sf"/>
</dbReference>
<keyword evidence="6" id="KW-0547">Nucleotide-binding</keyword>
<dbReference type="SMART" id="SM00387">
    <property type="entry name" value="HATPase_c"/>
    <property type="match status" value="1"/>
</dbReference>
<proteinExistence type="predicted"/>
<evidence type="ECO:0000256" key="8">
    <source>
        <dbReference type="ARBA" id="ARBA00022840"/>
    </source>
</evidence>
<dbReference type="InterPro" id="IPR004358">
    <property type="entry name" value="Sig_transdc_His_kin-like_C"/>
</dbReference>
<dbReference type="InterPro" id="IPR000014">
    <property type="entry name" value="PAS"/>
</dbReference>
<dbReference type="InterPro" id="IPR003594">
    <property type="entry name" value="HATPase_dom"/>
</dbReference>
<dbReference type="Gene3D" id="3.30.450.20">
    <property type="entry name" value="PAS domain"/>
    <property type="match status" value="1"/>
</dbReference>
<keyword evidence="11" id="KW-0472">Membrane</keyword>